<dbReference type="AlphaFoldDB" id="A0A2D0N9F8"/>
<dbReference type="OrthoDB" id="603275at2"/>
<gene>
    <name evidence="1" type="ORF">CRP01_19910</name>
</gene>
<evidence type="ECO:0000313" key="2">
    <source>
        <dbReference type="Proteomes" id="UP000223913"/>
    </source>
</evidence>
<dbReference type="SUPFAM" id="SSF49464">
    <property type="entry name" value="Carboxypeptidase regulatory domain-like"/>
    <property type="match status" value="1"/>
</dbReference>
<comment type="caution">
    <text evidence="1">The sequence shown here is derived from an EMBL/GenBank/DDBJ whole genome shotgun (WGS) entry which is preliminary data.</text>
</comment>
<evidence type="ECO:0000313" key="1">
    <source>
        <dbReference type="EMBL" id="PHN04779.1"/>
    </source>
</evidence>
<dbReference type="EMBL" id="PDUD01000024">
    <property type="protein sequence ID" value="PHN04779.1"/>
    <property type="molecule type" value="Genomic_DNA"/>
</dbReference>
<dbReference type="Gene3D" id="2.60.40.1120">
    <property type="entry name" value="Carboxypeptidase-like, regulatory domain"/>
    <property type="match status" value="1"/>
</dbReference>
<sequence>MDMRALEKTLFGVLMLCFPGVVNGQEISGSVRDQNGEPIEFASVVWWNESGEQVLTFTTTDQSGQYRLMLEVPKGLLVASSLGFQPDTVLVEFDPAGTDRQIDFELQPTTFELNTVDISDSRIPYKTTGDTVTYQSEFFSDGTEQVIEDLVRKLPGVSVSDDGTIYYKGKMVDKVLLEDDELFGQKYTIGTRSLSADVIDEIEFIDHYVENQLLKEVQQSDQLAMNITIKEDRKKLLFGDGMAGAGVPEKYESRVNLFSLYKKHKGVLVGDAGNTSGSLLDLSSLFKEGFSLDAPYEYYRPADYLVHLPNYRPFELRKEEIKNGNIYQGATNLILNPGDKLKIRTYGLGFKDRWNLDQYSYNRDLNLGNQYEYEDRSFYSEKNEGLEWNVEALAQLAERSNMKYNFRVGINEIAAQAGTTVLLPEQDTIQQFLQNQAYTHLHRLNWVSKLKNKQVLVFDGAYVNNRKTQDFYFRQAPGGQAPQNDIDQKYEHIVKDADLLASLLGKSGPLKYALNLKYRLQTDRVEASPSANSLLSQDLEFREHLQNDYRQHLLALIGSFSTQLGKARIFSRLELGYRKASLEKPDEEIQLNTGFYPGLRSGLHYQLSKKTAILLNGSVASEMPEMEHLITGPIWASYRSILLGTDRITQFLSYSGVLAINHSNNAKLLEWSANILYTNNSRAFQDRYFYDGLFGIRQKQLINGGHVWSFNGDLDKYLPALSASIGLQLYGGINQTFVIDPEGLPKAVVLTNRAVTLSYTTVFDGPLDFGLSGEQSWSVYQQIRSGSSAVKPNKRTNLNYFLVYKPGSNFLLRLSTRQVFTQNQGQPAGIFYLGGLRSEYRFGSGFRLGFNVYNLWNTRGYNLQNFNGESYSFQQWRLNPRMLILSLGFRF</sequence>
<protein>
    <recommendedName>
        <fullName evidence="3">TonB-dependent receptor</fullName>
    </recommendedName>
</protein>
<accession>A0A2D0N9F8</accession>
<dbReference type="Pfam" id="PF13620">
    <property type="entry name" value="CarboxypepD_reg"/>
    <property type="match status" value="1"/>
</dbReference>
<name>A0A2D0N9F8_FLAN2</name>
<dbReference type="SUPFAM" id="SSF56935">
    <property type="entry name" value="Porins"/>
    <property type="match status" value="1"/>
</dbReference>
<keyword evidence="2" id="KW-1185">Reference proteome</keyword>
<evidence type="ECO:0008006" key="3">
    <source>
        <dbReference type="Google" id="ProtNLM"/>
    </source>
</evidence>
<dbReference type="Proteomes" id="UP000223913">
    <property type="component" value="Unassembled WGS sequence"/>
</dbReference>
<proteinExistence type="predicted"/>
<organism evidence="1 2">
    <name type="scientific">Flavilitoribacter nigricans (strain ATCC 23147 / DSM 23189 / NBRC 102662 / NCIMB 1420 / SS-2)</name>
    <name type="common">Lewinella nigricans</name>
    <dbReference type="NCBI Taxonomy" id="1122177"/>
    <lineage>
        <taxon>Bacteria</taxon>
        <taxon>Pseudomonadati</taxon>
        <taxon>Bacteroidota</taxon>
        <taxon>Saprospiria</taxon>
        <taxon>Saprospirales</taxon>
        <taxon>Lewinellaceae</taxon>
        <taxon>Flavilitoribacter</taxon>
    </lineage>
</organism>
<reference evidence="1 2" key="1">
    <citation type="submission" date="2017-10" db="EMBL/GenBank/DDBJ databases">
        <title>The draft genome sequence of Lewinella nigricans NBRC 102662.</title>
        <authorList>
            <person name="Wang K."/>
        </authorList>
    </citation>
    <scope>NUCLEOTIDE SEQUENCE [LARGE SCALE GENOMIC DNA]</scope>
    <source>
        <strain evidence="1 2">NBRC 102662</strain>
    </source>
</reference>
<dbReference type="InterPro" id="IPR008969">
    <property type="entry name" value="CarboxyPept-like_regulatory"/>
</dbReference>